<organism evidence="1">
    <name type="scientific">Anguilla anguilla</name>
    <name type="common">European freshwater eel</name>
    <name type="synonym">Muraena anguilla</name>
    <dbReference type="NCBI Taxonomy" id="7936"/>
    <lineage>
        <taxon>Eukaryota</taxon>
        <taxon>Metazoa</taxon>
        <taxon>Chordata</taxon>
        <taxon>Craniata</taxon>
        <taxon>Vertebrata</taxon>
        <taxon>Euteleostomi</taxon>
        <taxon>Actinopterygii</taxon>
        <taxon>Neopterygii</taxon>
        <taxon>Teleostei</taxon>
        <taxon>Anguilliformes</taxon>
        <taxon>Anguillidae</taxon>
        <taxon>Anguilla</taxon>
    </lineage>
</organism>
<dbReference type="EMBL" id="GBXM01109060">
    <property type="protein sequence ID" value="JAG99516.1"/>
    <property type="molecule type" value="Transcribed_RNA"/>
</dbReference>
<evidence type="ECO:0000313" key="1">
    <source>
        <dbReference type="EMBL" id="JAG99516.1"/>
    </source>
</evidence>
<sequence length="42" mass="5128">MCRPLNCQILCRPITSRSIWYKLEIYFKKTLINRPKAECRIQ</sequence>
<reference evidence="1" key="2">
    <citation type="journal article" date="2015" name="Fish Shellfish Immunol.">
        <title>Early steps in the European eel (Anguilla anguilla)-Vibrio vulnificus interaction in the gills: Role of the RtxA13 toxin.</title>
        <authorList>
            <person name="Callol A."/>
            <person name="Pajuelo D."/>
            <person name="Ebbesson L."/>
            <person name="Teles M."/>
            <person name="MacKenzie S."/>
            <person name="Amaro C."/>
        </authorList>
    </citation>
    <scope>NUCLEOTIDE SEQUENCE</scope>
</reference>
<proteinExistence type="predicted"/>
<name>A0A0E9P5I3_ANGAN</name>
<reference evidence="1" key="1">
    <citation type="submission" date="2014-11" db="EMBL/GenBank/DDBJ databases">
        <authorList>
            <person name="Amaro Gonzalez C."/>
        </authorList>
    </citation>
    <scope>NUCLEOTIDE SEQUENCE</scope>
</reference>
<dbReference type="AlphaFoldDB" id="A0A0E9P5I3"/>
<accession>A0A0E9P5I3</accession>
<protein>
    <submittedName>
        <fullName evidence="1">Uncharacterized protein</fullName>
    </submittedName>
</protein>